<keyword evidence="3" id="KW-0808">Transferase</keyword>
<name>A0A023D1E6_ACIMT</name>
<organism evidence="3 4">
    <name type="scientific">Acidomonas methanolica NBRC 104435</name>
    <dbReference type="NCBI Taxonomy" id="1231351"/>
    <lineage>
        <taxon>Bacteria</taxon>
        <taxon>Pseudomonadati</taxon>
        <taxon>Pseudomonadota</taxon>
        <taxon>Alphaproteobacteria</taxon>
        <taxon>Acetobacterales</taxon>
        <taxon>Acetobacteraceae</taxon>
        <taxon>Acidomonas</taxon>
    </lineage>
</organism>
<evidence type="ECO:0000256" key="1">
    <source>
        <dbReference type="SAM" id="MobiDB-lite"/>
    </source>
</evidence>
<proteinExistence type="predicted"/>
<dbReference type="Pfam" id="PF00535">
    <property type="entry name" value="Glycos_transf_2"/>
    <property type="match status" value="1"/>
</dbReference>
<evidence type="ECO:0000259" key="2">
    <source>
        <dbReference type="Pfam" id="PF00535"/>
    </source>
</evidence>
<accession>A0A023D1E6</accession>
<dbReference type="RefSeq" id="WP_081797354.1">
    <property type="nucleotide sequence ID" value="NZ_BAND01000005.1"/>
</dbReference>
<dbReference type="CDD" id="cd03801">
    <property type="entry name" value="GT4_PimA-like"/>
    <property type="match status" value="1"/>
</dbReference>
<protein>
    <submittedName>
        <fullName evidence="3">Glycosyl transferase</fullName>
    </submittedName>
</protein>
<dbReference type="PANTHER" id="PTHR43179">
    <property type="entry name" value="RHAMNOSYLTRANSFERASE WBBL"/>
    <property type="match status" value="1"/>
</dbReference>
<dbReference type="EMBL" id="BAND01000005">
    <property type="protein sequence ID" value="GAJ27626.1"/>
    <property type="molecule type" value="Genomic_DNA"/>
</dbReference>
<reference evidence="4" key="1">
    <citation type="journal article" date="2014" name="FEMS Microbiol. Lett.">
        <title>Draft Genomic DNA Sequence of the Facultatively Methylotrophic Bacterium Acidomonas methanolica type strain MB58.</title>
        <authorList>
            <person name="Higashiura N."/>
            <person name="Hadano H."/>
            <person name="Hirakawa H."/>
            <person name="Matsutani M."/>
            <person name="Takabe S."/>
            <person name="Matsushita K."/>
            <person name="Azuma Y."/>
        </authorList>
    </citation>
    <scope>NUCLEOTIDE SEQUENCE [LARGE SCALE GENOMIC DNA]</scope>
    <source>
        <strain evidence="4">MB58</strain>
    </source>
</reference>
<gene>
    <name evidence="3" type="ORF">Amme_005_014</name>
</gene>
<dbReference type="InterPro" id="IPR029044">
    <property type="entry name" value="Nucleotide-diphossugar_trans"/>
</dbReference>
<keyword evidence="4" id="KW-1185">Reference proteome</keyword>
<dbReference type="InterPro" id="IPR001173">
    <property type="entry name" value="Glyco_trans_2-like"/>
</dbReference>
<dbReference type="Proteomes" id="UP000019760">
    <property type="component" value="Unassembled WGS sequence"/>
</dbReference>
<feature type="region of interest" description="Disordered" evidence="1">
    <location>
        <begin position="1"/>
        <end position="20"/>
    </location>
</feature>
<feature type="domain" description="Glycosyltransferase 2-like" evidence="2">
    <location>
        <begin position="365"/>
        <end position="480"/>
    </location>
</feature>
<dbReference type="OrthoDB" id="9783791at2"/>
<dbReference type="Pfam" id="PF13692">
    <property type="entry name" value="Glyco_trans_1_4"/>
    <property type="match status" value="1"/>
</dbReference>
<evidence type="ECO:0000313" key="4">
    <source>
        <dbReference type="Proteomes" id="UP000019760"/>
    </source>
</evidence>
<dbReference type="GO" id="GO:0016740">
    <property type="term" value="F:transferase activity"/>
    <property type="evidence" value="ECO:0007669"/>
    <property type="project" value="UniProtKB-KW"/>
</dbReference>
<evidence type="ECO:0000313" key="3">
    <source>
        <dbReference type="EMBL" id="GAJ27626.1"/>
    </source>
</evidence>
<dbReference type="CDD" id="cd04186">
    <property type="entry name" value="GT_2_like_c"/>
    <property type="match status" value="1"/>
</dbReference>
<dbReference type="SUPFAM" id="SSF53756">
    <property type="entry name" value="UDP-Glycosyltransferase/glycogen phosphorylase"/>
    <property type="match status" value="1"/>
</dbReference>
<dbReference type="Gene3D" id="3.40.50.2000">
    <property type="entry name" value="Glycogen Phosphorylase B"/>
    <property type="match status" value="1"/>
</dbReference>
<dbReference type="SUPFAM" id="SSF53448">
    <property type="entry name" value="Nucleotide-diphospho-sugar transferases"/>
    <property type="match status" value="1"/>
</dbReference>
<dbReference type="Gene3D" id="3.90.550.10">
    <property type="entry name" value="Spore Coat Polysaccharide Biosynthesis Protein SpsA, Chain A"/>
    <property type="match status" value="1"/>
</dbReference>
<dbReference type="PANTHER" id="PTHR43179:SF7">
    <property type="entry name" value="RHAMNOSYLTRANSFERASE WBBL"/>
    <property type="match status" value="1"/>
</dbReference>
<sequence>MNEEDRPAPGTDLATPAPPAREPIWARFDSEWYLRRYPDVEARLAGEGFDSAEAFYHDIGQRYGHSPNRFFDEEWYLRAHPDVYRAVCLDEFPSGFAHYRQQGYRSYAPHWLFDEAFYRRACPGGLAREDGGHDYLNGYDHFLGEGDAAGFSGHPFYDPALGAEVLAALGVDMREGGVFATWLDLPAPSADSGRLSWYFDPAWYLAHYPAVAKEIAEGRYQSALHHYLANETPRQFDPQHWFSEEQYCALHPDLPPNIEAGLFRNAYDHFVKFGAKEGRAPRADISLAAYMRKPLVAADLRSGVFPDPYAHFVAAECRGRRDWYEAEMPDEGRTRALFRHEAEVALPMLRRQKLDFSTDGAPEFSVILVAHDQIAMTMQTLASLRANYAGAIELIVVDSGSRDDVSRIEAFVTGARILHFRTNIGYLDACNSALAVVSGPAVLYLNNDVRLYPNAVRNALARLSAEPDVGAVGAKIVRTNFRLQEAGSVVWRDGATHGYRREDDPNIAEANFVRDVDFCSAAFLMLRASLLKSLGGYDERFRPAYFEDVDLCLRIAAAGRRVVYDPGICIEHLEYGSSGPSRSNDMIQANHRLFALIHQDRLRQHPPRHVRNAIFAREQSRERKRILFLEDRLPLPALGSGYVRSNHMVHALVALGYHVTVFAILQRRTDVLSLVEAFPETVELMYDADLGSFAEFIEERAGYYDALWIGRTHNLARLLPILSESARHLGAAGTILDTEVVATSRSYERARVLGAPLPAAEFIARLTDELDCAHFCQRIVAVTEADARLIRSVGYGNVSVLGHALEVRPTMTPFAERRDILALGAIHDEGSPNHDGLMWLIEKVAPFLDALLPEEVRITVAGYVGPDVDLSPILASSRFRWIGPSDDLASLYERHRVFVAPTRFAGGLPYKVHEAASFGLPVVTTTLIAGQVGWRSGEALLAAESDDPEGFARALARLYHDEALWQAVRDSALEHVREECDPATFNRTLDGIVKECMA</sequence>
<reference evidence="3 4" key="2">
    <citation type="journal article" date="2014" name="FEMS Microbiol. Lett.">
        <title>Draft genomic DNA sequence of the facultatively methylotrophic bacterium Acidomonas methanolica type strain MB58.</title>
        <authorList>
            <person name="Higashiura N."/>
            <person name="Hadano H."/>
            <person name="Hirakawa H."/>
            <person name="Matsutani M."/>
            <person name="Takabe S."/>
            <person name="Matsushita K."/>
            <person name="Azuma Y."/>
        </authorList>
    </citation>
    <scope>NUCLEOTIDE SEQUENCE [LARGE SCALE GENOMIC DNA]</scope>
    <source>
        <strain evidence="3 4">MB58</strain>
    </source>
</reference>
<dbReference type="AlphaFoldDB" id="A0A023D1E6"/>
<comment type="caution">
    <text evidence="3">The sequence shown here is derived from an EMBL/GenBank/DDBJ whole genome shotgun (WGS) entry which is preliminary data.</text>
</comment>